<comment type="caution">
    <text evidence="1">The sequence shown here is derived from an EMBL/GenBank/DDBJ whole genome shotgun (WGS) entry which is preliminary data.</text>
</comment>
<protein>
    <recommendedName>
        <fullName evidence="3">Cation/H+ exchanger domain-containing protein</fullName>
    </recommendedName>
</protein>
<sequence>MDLLMSVILLIIALLISNVISHYISSIPTALTQIGFGAFIALLFREKVPVTARGHCPPQMDSSKLSLSFVILLLNLERIRIKGG</sequence>
<gene>
    <name evidence="1" type="ORF">P5G62_024630</name>
</gene>
<dbReference type="RefSeq" id="WP_306076631.1">
    <property type="nucleotide sequence ID" value="NZ_JAROBZ020000003.1"/>
</dbReference>
<dbReference type="Proteomes" id="UP001241748">
    <property type="component" value="Unassembled WGS sequence"/>
</dbReference>
<dbReference type="EMBL" id="JAROBZ020000003">
    <property type="protein sequence ID" value="MFB3170299.1"/>
    <property type="molecule type" value="Genomic_DNA"/>
</dbReference>
<reference evidence="1 2" key="1">
    <citation type="submission" date="2024-05" db="EMBL/GenBank/DDBJ databases">
        <authorList>
            <person name="Venkateswaran K."/>
        </authorList>
    </citation>
    <scope>NUCLEOTIDE SEQUENCE [LARGE SCALE GENOMIC DNA]</scope>
    <source>
        <strain evidence="1 2">179-C4-2-HS</strain>
    </source>
</reference>
<evidence type="ECO:0000313" key="2">
    <source>
        <dbReference type="Proteomes" id="UP001241748"/>
    </source>
</evidence>
<proteinExistence type="predicted"/>
<keyword evidence="2" id="KW-1185">Reference proteome</keyword>
<accession>A0ABV4YZN1</accession>
<evidence type="ECO:0008006" key="3">
    <source>
        <dbReference type="Google" id="ProtNLM"/>
    </source>
</evidence>
<name>A0ABV4YZN1_9BACI</name>
<evidence type="ECO:0000313" key="1">
    <source>
        <dbReference type="EMBL" id="MFB3170299.1"/>
    </source>
</evidence>
<organism evidence="1 2">
    <name type="scientific">Neobacillus driksii</name>
    <dbReference type="NCBI Taxonomy" id="3035913"/>
    <lineage>
        <taxon>Bacteria</taxon>
        <taxon>Bacillati</taxon>
        <taxon>Bacillota</taxon>
        <taxon>Bacilli</taxon>
        <taxon>Bacillales</taxon>
        <taxon>Bacillaceae</taxon>
        <taxon>Neobacillus</taxon>
    </lineage>
</organism>